<dbReference type="InterPro" id="IPR014757">
    <property type="entry name" value="Tscrpt_reg_IclR_C"/>
</dbReference>
<dbReference type="PROSITE" id="PS51078">
    <property type="entry name" value="ICLR_ED"/>
    <property type="match status" value="1"/>
</dbReference>
<dbReference type="SUPFAM" id="SSF46785">
    <property type="entry name" value="Winged helix' DNA-binding domain"/>
    <property type="match status" value="1"/>
</dbReference>
<evidence type="ECO:0000259" key="5">
    <source>
        <dbReference type="PROSITE" id="PS51078"/>
    </source>
</evidence>
<dbReference type="Gene3D" id="1.10.10.10">
    <property type="entry name" value="Winged helix-like DNA-binding domain superfamily/Winged helix DNA-binding domain"/>
    <property type="match status" value="1"/>
</dbReference>
<feature type="domain" description="HTH iclR-type" evidence="4">
    <location>
        <begin position="13"/>
        <end position="76"/>
    </location>
</feature>
<reference evidence="6" key="1">
    <citation type="submission" date="2022-11" db="EMBL/GenBank/DDBJ databases">
        <title>Draft genome sequence of Hoeflea poritis E7-10 and Hoeflea prorocentri PM5-8, separated from scleractinian coral Porites lutea and marine dinoflagellate.</title>
        <authorList>
            <person name="Zhang G."/>
            <person name="Wei Q."/>
            <person name="Cai L."/>
        </authorList>
    </citation>
    <scope>NUCLEOTIDE SEQUENCE</scope>
    <source>
        <strain evidence="6">PM5-8</strain>
    </source>
</reference>
<proteinExistence type="predicted"/>
<protein>
    <submittedName>
        <fullName evidence="6">IclR family transcriptional regulator</fullName>
    </submittedName>
</protein>
<evidence type="ECO:0000313" key="7">
    <source>
        <dbReference type="Proteomes" id="UP001151234"/>
    </source>
</evidence>
<keyword evidence="2" id="KW-0238">DNA-binding</keyword>
<dbReference type="InterPro" id="IPR050707">
    <property type="entry name" value="HTH_MetabolicPath_Reg"/>
</dbReference>
<keyword evidence="7" id="KW-1185">Reference proteome</keyword>
<sequence length="279" mass="30807">MTMRNLHEEKGAHQNVARVTLVLSILADASREGMRFKDVVTISGLSKTAAHRLLAGMVQYGLVDFEEATARYYLGLDMAVWSSEANNRYGLAKISEDELRELSEETEDTVYLMVRSNSKCMCVARVEGSYPIKTLTIDVGAYRPLGAGAGPLAILAHQPDPEIDKILKENEVSIREYGFSIAELKKMVTDTRSHGYATIDNRIVPGMSGVSVPIKRHDGVAFAAINIVAVQDRMNSERRQWIASTIKTKVSKIEEKLSNILTVDGSEFIISNSIAEKAQ</sequence>
<dbReference type="GO" id="GO:0045892">
    <property type="term" value="P:negative regulation of DNA-templated transcription"/>
    <property type="evidence" value="ECO:0007669"/>
    <property type="project" value="TreeGrafter"/>
</dbReference>
<name>A0A9X3UEK3_9HYPH</name>
<dbReference type="RefSeq" id="WP_267988671.1">
    <property type="nucleotide sequence ID" value="NZ_JAPJZI010000001.1"/>
</dbReference>
<dbReference type="Gene3D" id="3.30.450.40">
    <property type="match status" value="1"/>
</dbReference>
<dbReference type="Pfam" id="PF09339">
    <property type="entry name" value="HTH_IclR"/>
    <property type="match status" value="1"/>
</dbReference>
<evidence type="ECO:0000256" key="2">
    <source>
        <dbReference type="ARBA" id="ARBA00023125"/>
    </source>
</evidence>
<dbReference type="SMART" id="SM00346">
    <property type="entry name" value="HTH_ICLR"/>
    <property type="match status" value="1"/>
</dbReference>
<evidence type="ECO:0000313" key="6">
    <source>
        <dbReference type="EMBL" id="MDA5397205.1"/>
    </source>
</evidence>
<organism evidence="6 7">
    <name type="scientific">Hoeflea prorocentri</name>
    <dbReference type="NCBI Taxonomy" id="1922333"/>
    <lineage>
        <taxon>Bacteria</taxon>
        <taxon>Pseudomonadati</taxon>
        <taxon>Pseudomonadota</taxon>
        <taxon>Alphaproteobacteria</taxon>
        <taxon>Hyphomicrobiales</taxon>
        <taxon>Rhizobiaceae</taxon>
        <taxon>Hoeflea</taxon>
    </lineage>
</organism>
<comment type="caution">
    <text evidence="6">The sequence shown here is derived from an EMBL/GenBank/DDBJ whole genome shotgun (WGS) entry which is preliminary data.</text>
</comment>
<evidence type="ECO:0000256" key="3">
    <source>
        <dbReference type="ARBA" id="ARBA00023163"/>
    </source>
</evidence>
<dbReference type="Pfam" id="PF01614">
    <property type="entry name" value="IclR_C"/>
    <property type="match status" value="1"/>
</dbReference>
<dbReference type="SUPFAM" id="SSF55781">
    <property type="entry name" value="GAF domain-like"/>
    <property type="match status" value="1"/>
</dbReference>
<dbReference type="InterPro" id="IPR029016">
    <property type="entry name" value="GAF-like_dom_sf"/>
</dbReference>
<dbReference type="GO" id="GO:0003700">
    <property type="term" value="F:DNA-binding transcription factor activity"/>
    <property type="evidence" value="ECO:0007669"/>
    <property type="project" value="TreeGrafter"/>
</dbReference>
<dbReference type="PROSITE" id="PS51077">
    <property type="entry name" value="HTH_ICLR"/>
    <property type="match status" value="1"/>
</dbReference>
<dbReference type="InterPro" id="IPR036388">
    <property type="entry name" value="WH-like_DNA-bd_sf"/>
</dbReference>
<dbReference type="PANTHER" id="PTHR30136:SF39">
    <property type="entry name" value="TRANSCRIPTIONAL REGULATORY PROTEIN"/>
    <property type="match status" value="1"/>
</dbReference>
<dbReference type="InterPro" id="IPR036390">
    <property type="entry name" value="WH_DNA-bd_sf"/>
</dbReference>
<dbReference type="InterPro" id="IPR005471">
    <property type="entry name" value="Tscrpt_reg_IclR_N"/>
</dbReference>
<gene>
    <name evidence="6" type="ORF">OQ273_01360</name>
</gene>
<keyword evidence="1" id="KW-0805">Transcription regulation</keyword>
<feature type="domain" description="IclR-ED" evidence="5">
    <location>
        <begin position="77"/>
        <end position="259"/>
    </location>
</feature>
<evidence type="ECO:0000259" key="4">
    <source>
        <dbReference type="PROSITE" id="PS51077"/>
    </source>
</evidence>
<dbReference type="EMBL" id="JAPJZI010000001">
    <property type="protein sequence ID" value="MDA5397205.1"/>
    <property type="molecule type" value="Genomic_DNA"/>
</dbReference>
<dbReference type="Proteomes" id="UP001151234">
    <property type="component" value="Unassembled WGS sequence"/>
</dbReference>
<dbReference type="AlphaFoldDB" id="A0A9X3UEK3"/>
<evidence type="ECO:0000256" key="1">
    <source>
        <dbReference type="ARBA" id="ARBA00023015"/>
    </source>
</evidence>
<keyword evidence="3" id="KW-0804">Transcription</keyword>
<dbReference type="GO" id="GO:0003677">
    <property type="term" value="F:DNA binding"/>
    <property type="evidence" value="ECO:0007669"/>
    <property type="project" value="UniProtKB-KW"/>
</dbReference>
<dbReference type="PANTHER" id="PTHR30136">
    <property type="entry name" value="HELIX-TURN-HELIX TRANSCRIPTIONAL REGULATOR, ICLR FAMILY"/>
    <property type="match status" value="1"/>
</dbReference>
<accession>A0A9X3UEK3</accession>